<dbReference type="AlphaFoldDB" id="A0A7J9EYQ0"/>
<sequence length="56" mass="6600">MVRLGLTRALQLLEIGVSRRSLFKLIILKLLKLSWKIICESPIIPLLEEFIRQLKR</sequence>
<evidence type="ECO:0000313" key="1">
    <source>
        <dbReference type="EMBL" id="MBA0778183.1"/>
    </source>
</evidence>
<accession>A0A7J9EYQ0</accession>
<organism evidence="1 2">
    <name type="scientific">Gossypium trilobum</name>
    <dbReference type="NCBI Taxonomy" id="34281"/>
    <lineage>
        <taxon>Eukaryota</taxon>
        <taxon>Viridiplantae</taxon>
        <taxon>Streptophyta</taxon>
        <taxon>Embryophyta</taxon>
        <taxon>Tracheophyta</taxon>
        <taxon>Spermatophyta</taxon>
        <taxon>Magnoliopsida</taxon>
        <taxon>eudicotyledons</taxon>
        <taxon>Gunneridae</taxon>
        <taxon>Pentapetalae</taxon>
        <taxon>rosids</taxon>
        <taxon>malvids</taxon>
        <taxon>Malvales</taxon>
        <taxon>Malvaceae</taxon>
        <taxon>Malvoideae</taxon>
        <taxon>Gossypium</taxon>
    </lineage>
</organism>
<keyword evidence="2" id="KW-1185">Reference proteome</keyword>
<proteinExistence type="predicted"/>
<protein>
    <submittedName>
        <fullName evidence="1">Uncharacterized protein</fullName>
    </submittedName>
</protein>
<reference evidence="1 2" key="1">
    <citation type="journal article" date="2019" name="Genome Biol. Evol.">
        <title>Insights into the evolution of the New World diploid cottons (Gossypium, subgenus Houzingenia) based on genome sequencing.</title>
        <authorList>
            <person name="Grover C.E."/>
            <person name="Arick M.A. 2nd"/>
            <person name="Thrash A."/>
            <person name="Conover J.L."/>
            <person name="Sanders W.S."/>
            <person name="Peterson D.G."/>
            <person name="Frelichowski J.E."/>
            <person name="Scheffler J.A."/>
            <person name="Scheffler B.E."/>
            <person name="Wendel J.F."/>
        </authorList>
    </citation>
    <scope>NUCLEOTIDE SEQUENCE [LARGE SCALE GENOMIC DNA]</scope>
    <source>
        <strain evidence="1">8</strain>
        <tissue evidence="1">Leaf</tissue>
    </source>
</reference>
<name>A0A7J9EYQ0_9ROSI</name>
<dbReference type="Proteomes" id="UP000593568">
    <property type="component" value="Unassembled WGS sequence"/>
</dbReference>
<dbReference type="EMBL" id="JABEZW010000010">
    <property type="protein sequence ID" value="MBA0778183.1"/>
    <property type="molecule type" value="Genomic_DNA"/>
</dbReference>
<gene>
    <name evidence="1" type="ORF">Gotri_006078</name>
</gene>
<comment type="caution">
    <text evidence="1">The sequence shown here is derived from an EMBL/GenBank/DDBJ whole genome shotgun (WGS) entry which is preliminary data.</text>
</comment>
<evidence type="ECO:0000313" key="2">
    <source>
        <dbReference type="Proteomes" id="UP000593568"/>
    </source>
</evidence>